<dbReference type="OrthoDB" id="90465at2759"/>
<evidence type="ECO:0000313" key="4">
    <source>
        <dbReference type="Proteomes" id="UP000198211"/>
    </source>
</evidence>
<keyword evidence="4" id="KW-1185">Reference proteome</keyword>
<dbReference type="Pfam" id="PF13640">
    <property type="entry name" value="2OG-FeII_Oxy_3"/>
    <property type="match status" value="1"/>
</dbReference>
<feature type="region of interest" description="Disordered" evidence="1">
    <location>
        <begin position="1"/>
        <end position="82"/>
    </location>
</feature>
<dbReference type="PANTHER" id="PTHR33099">
    <property type="entry name" value="FE2OG DIOXYGENASE DOMAIN-CONTAINING PROTEIN"/>
    <property type="match status" value="1"/>
</dbReference>
<evidence type="ECO:0000313" key="3">
    <source>
        <dbReference type="EMBL" id="OWZ15289.1"/>
    </source>
</evidence>
<dbReference type="InterPro" id="IPR044862">
    <property type="entry name" value="Pro_4_hyd_alph_FE2OG_OXY"/>
</dbReference>
<organism evidence="3 4">
    <name type="scientific">Phytophthora megakarya</name>
    <dbReference type="NCBI Taxonomy" id="4795"/>
    <lineage>
        <taxon>Eukaryota</taxon>
        <taxon>Sar</taxon>
        <taxon>Stramenopiles</taxon>
        <taxon>Oomycota</taxon>
        <taxon>Peronosporomycetes</taxon>
        <taxon>Peronosporales</taxon>
        <taxon>Peronosporaceae</taxon>
        <taxon>Phytophthora</taxon>
    </lineage>
</organism>
<feature type="domain" description="Prolyl 4-hydroxylase alpha subunit Fe(2+) 2OG dioxygenase" evidence="2">
    <location>
        <begin position="203"/>
        <end position="291"/>
    </location>
</feature>
<dbReference type="EMBL" id="NBNE01001158">
    <property type="protein sequence ID" value="OWZ15289.1"/>
    <property type="molecule type" value="Genomic_DNA"/>
</dbReference>
<dbReference type="AlphaFoldDB" id="A0A225WDR6"/>
<gene>
    <name evidence="3" type="ORF">PHMEG_00011107</name>
</gene>
<dbReference type="Gene3D" id="2.60.120.620">
    <property type="entry name" value="q2cbj1_9rhob like domain"/>
    <property type="match status" value="1"/>
</dbReference>
<proteinExistence type="predicted"/>
<comment type="caution">
    <text evidence="3">The sequence shown here is derived from an EMBL/GenBank/DDBJ whole genome shotgun (WGS) entry which is preliminary data.</text>
</comment>
<dbReference type="PANTHER" id="PTHR33099:SF7">
    <property type="entry name" value="MYND-TYPE DOMAIN-CONTAINING PROTEIN"/>
    <property type="match status" value="1"/>
</dbReference>
<evidence type="ECO:0000259" key="2">
    <source>
        <dbReference type="Pfam" id="PF13640"/>
    </source>
</evidence>
<protein>
    <recommendedName>
        <fullName evidence="2">Prolyl 4-hydroxylase alpha subunit Fe(2+) 2OG dioxygenase domain-containing protein</fullName>
    </recommendedName>
</protein>
<evidence type="ECO:0000256" key="1">
    <source>
        <dbReference type="SAM" id="MobiDB-lite"/>
    </source>
</evidence>
<name>A0A225WDR6_9STRA</name>
<reference evidence="4" key="1">
    <citation type="submission" date="2017-03" db="EMBL/GenBank/DDBJ databases">
        <title>Phytopthora megakarya and P. palmivora, two closely related causual agents of cacao black pod achieved similar genome size and gene model numbers by different mechanisms.</title>
        <authorList>
            <person name="Ali S."/>
            <person name="Shao J."/>
            <person name="Larry D.J."/>
            <person name="Kronmiller B."/>
            <person name="Shen D."/>
            <person name="Strem M.D."/>
            <person name="Melnick R.L."/>
            <person name="Guiltinan M.J."/>
            <person name="Tyler B.M."/>
            <person name="Meinhardt L.W."/>
            <person name="Bailey B.A."/>
        </authorList>
    </citation>
    <scope>NUCLEOTIDE SEQUENCE [LARGE SCALE GENOMIC DNA]</scope>
    <source>
        <strain evidence="4">zdho120</strain>
    </source>
</reference>
<accession>A0A225WDR6</accession>
<sequence length="857" mass="95676">MARTKQTARKSTGGIRVQLATKAARRVGPAANADSSGDDVEFLYSAPSGNKTPKKKKHEDFGDKWPFGGKGEPDQVPTPSGDSCKQISNLLARADDNAGEYSFGGPADTLPSVPGLFVTGLGDISVPLCTEQAEKLVAKCEKSPFGRKLDTMMDENIRKSWQLAPDQVEIRNPLWHTGMKKLSETIAGRLGYKGVPMQCKLYKLLVYGEGGHFVKHQDTEKEDGMVATMVVQLPSLHEGGDLIVYRGGEVKYRHDFGKKEDTAAYLPHYAVHYADAEHALEKVTKGYRLVLIYSICLPQTMMHLMRNGDETLGDELGAVISTMGDDENFALLLAHEYTGNSAEEMGANALKGVDRARFQTLKDANSFAAPGKELQFFIAQLKHGISYWDNGGSWVEDRRDESITWYSSSGEKLADASETTLKLNLLNPAKETLTELWTPHGNTTFEGYLGNEGATKSTTYSRYAVVAWPASRGVELACEFINVNAGMEALRYQRPVNSATLRRFMDTVITKLAEEEKAYSWRRTNDISICFCRTLCELLVEARDLTLVLLFFKNILKGVRVDTDDKKDKLAVVIIDIARNFDWADVGDAFLKYFSNKDDTSDDDDMCCGSDEEEIIEETDDTYMNMALRIVDGLGAGIARQALLQNAVEQASTFRQENLCSSKAIRLLWKWVLQCGDKTIFDTVANKFKETEPRLLQPVIEGFSQHIGSIDAADERYRALASIAERRIEWLNSELQALGKPFSWEMPNAHFPDNARVQAFLRGPGVSMNTNGVRHFNGVSHARNYANKWMREKQINASFTLKADGRGQSAFVTIMKTRAWFSDHQKKLLEYKTESKLLSERFGGTLSGSSRKRARHE</sequence>
<dbReference type="Proteomes" id="UP000198211">
    <property type="component" value="Unassembled WGS sequence"/>
</dbReference>